<comment type="caution">
    <text evidence="8">The sequence shown here is derived from an EMBL/GenBank/DDBJ whole genome shotgun (WGS) entry which is preliminary data.</text>
</comment>
<evidence type="ECO:0000259" key="6">
    <source>
        <dbReference type="Pfam" id="PF03442"/>
    </source>
</evidence>
<evidence type="ECO:0000313" key="8">
    <source>
        <dbReference type="EMBL" id="CCY75980.1"/>
    </source>
</evidence>
<dbReference type="GO" id="GO:0030245">
    <property type="term" value="P:cellulose catabolic process"/>
    <property type="evidence" value="ECO:0007669"/>
    <property type="project" value="UniProtKB-KW"/>
</dbReference>
<gene>
    <name evidence="8" type="ORF">BN569_01837</name>
</gene>
<sequence length="1985" mass="210959">MKMQRLMKKMRRATALILAGLMIAMTVDISGLKVRAEEKQNNDTVIAASDSEKLDVSKMNTEKTSFGVVYSDYIVINEDNVNDFNGKTLTGTTTNGIYISNGVTVDLTIENLNITKSEDISSCISVGYGATLNLTVKGENNLKATGWGSAGIEVMGQTKATLRITSASTGTLTAVGGYGSKQFGSYGGAGIGGMARITSDITNIYVGNIIIEGGTINATGGYQAAGIGGTIGESGSDIKITGGTVTATGGSGGAGIGGGFNGNVNSITISGGMVTANAGEKAAAIGVGRDTALDATAVLDYNIICITGGNVTANGNIGYGSIIMDVPSKPGKIEISEDVALNLNGEITLGSNDNISSGKYTLNFTIYDGSLIKDTTAKIAYGDNKVISKSTKVSISHYGKAEGSVSFVTRNSFVGEQTFVFTIDGKEYQKTVSVNNSSSKINIEVGTPLYPVTLEFYGVAISKDLDISSITVKQGGKELLAAEGGFYAPSAISYNRYGYGTMLCYLPQNNAGTEISVTSTGLNDGKAMTVTAQTVSADGDNIITMLTTKDTLLAVTAEVYGDSAIIHAETNKKDGKLCCHYVCSDTPITNVNGFRDASGRKLETISNGSVDIRIDNLEENKTYEYYFIVSTVTFYNNAGSNIVHLTLTTSAVAEVIKADGTSTPYATFDAAAEAAAKETGCTLKLIKDEKTLGGVVLDGDFTLDLNGKTLRSTATTEKEYTLKINGNITIIDSVGGGKITGYTYGGLIRSQEGASLTILSGIYEYTGTYSSAATLCWADKADLSVQGGIFKSTTYSMEIWGLEKNELSASKIGLSGGHFCNGISQRNKDGYATTSQLLASGYAYQYMSGDNAGKLITGDIGKNDDVEIVPANLQGSLIVTADSVSAGSTLTANFTVDTDKWVNAIGNYTYTWYRVGESADTVLQTKTATTDTTNTYMLTEDDIHSQIYCVVTTEKCSEGVKSNEITVPGLNIKGAKIVMPSEETYSYNGKAQTPDVTVTLNDKELEKNTDYKIDYVNNQNAGTATINITGMGRYEGSLSKNFNITKKAVTVSGITAQGKIYDGTVKNILNFNKVEINGLLEGDSLTVNATGTFTDAKAGDNKTVTITGLTLGGKDKENYTLADNGQQTSATASIGKLPVKLQWNEKTDFIYNGQKQSVTAKVSNAVKDDIFTLSYENNTAVSTGVYTARVITLGNDNYTLEGADNISKKWSVSYAVADDASLSGTKGNNGWYVGAVTLTPPEGYKISNDGSTWKDIVTLNVEGTNDVRYYLRDKDGGITDGKMVKISIDTVAPAGEIRIKDNSFTGRLLNIVNFRYFFSRTVNVNITGADDTSGIDTIEYQKAARTADYDKDGVWIKGSSLTVDPGEKFIIYARITDNAGHQTIINSDGIVVYTDVAAVSEMNFIKSSRKNQDAGLTLNGNTVAEITKDGNRLEAGNYTVINDRLVFNADYLNSLEAGKHRLEVTYNPLGETFTTGESNGDTPQTTTITLNVKKASLMVSAVPEVTPATYSPLATLGNDFTLTGGVVKAAVDGQEIVVDGTWSWQDADITPTVINSGYTAVFTPTDSTSYDSITSVVPVTITKAVPVIKTVPKTSDITYGQKLSESILSNGLADIDGNFAWDDGYKLPTVVSDSERTEYIIVFHPADSENYENAYCKATVKVNKAGDAPCMPSDSIITEHNVTTVGEVPLPEDWKWNSDDCNDIINVGDSVNVSAVYNGTDKGNYINESVQIRITRPDHILKYIAGLKALSKENDNTECWICTECGRCFSDKNGTKEIADNSGAAPVTVIFVEDDIKNLTDIPLTTPGWTWASQKKLLPGTIINATAVYKVTDDFTIKDTIQIRVSCKASDVTYKIGADGTVTLRCTGVLSSFKGITVDGKALIQGKDYTAVSGSTIITFNADYLKSLSVGKHTVVMKYDSGDVEAGLTVIDKDPDAANPDATAPDASNPDAGDNNRLVLWLAFMAACVSGLTGTAVHNKKKKAM</sequence>
<dbReference type="InterPro" id="IPR013783">
    <property type="entry name" value="Ig-like_fold"/>
</dbReference>
<feature type="transmembrane region" description="Helical" evidence="5">
    <location>
        <begin position="1958"/>
        <end position="1977"/>
    </location>
</feature>
<feature type="domain" description="YDG" evidence="7">
    <location>
        <begin position="1045"/>
        <end position="1123"/>
    </location>
</feature>
<evidence type="ECO:0000256" key="4">
    <source>
        <dbReference type="ARBA" id="ARBA00023326"/>
    </source>
</evidence>
<dbReference type="InterPro" id="IPR014756">
    <property type="entry name" value="Ig_E-set"/>
</dbReference>
<keyword evidence="5" id="KW-1133">Transmembrane helix</keyword>
<keyword evidence="3" id="KW-0119">Carbohydrate metabolism</keyword>
<feature type="domain" description="Carbohydrate binding X2" evidence="6">
    <location>
        <begin position="1858"/>
        <end position="1923"/>
    </location>
</feature>
<name>R5L9U9_9FIRM</name>
<evidence type="ECO:0000313" key="9">
    <source>
        <dbReference type="Proteomes" id="UP000018300"/>
    </source>
</evidence>
<accession>R5L9U9</accession>
<dbReference type="InterPro" id="IPR041248">
    <property type="entry name" value="YDG"/>
</dbReference>
<protein>
    <recommendedName>
        <fullName evidence="10">Ig-like domain-containing protein</fullName>
    </recommendedName>
</protein>
<evidence type="ECO:0000256" key="3">
    <source>
        <dbReference type="ARBA" id="ARBA00023277"/>
    </source>
</evidence>
<keyword evidence="4" id="KW-0624">Polysaccharide degradation</keyword>
<organism evidence="8 9">
    <name type="scientific">Eshraghiella crossota CAG:259</name>
    <dbReference type="NCBI Taxonomy" id="1263062"/>
    <lineage>
        <taxon>Bacteria</taxon>
        <taxon>Bacillati</taxon>
        <taxon>Bacillota</taxon>
        <taxon>Clostridia</taxon>
        <taxon>Lachnospirales</taxon>
        <taxon>Lachnospiraceae</taxon>
        <taxon>Eshraghiella</taxon>
    </lineage>
</organism>
<dbReference type="SUPFAM" id="SSF81296">
    <property type="entry name" value="E set domains"/>
    <property type="match status" value="1"/>
</dbReference>
<dbReference type="Pfam" id="PF03442">
    <property type="entry name" value="CBM_X2"/>
    <property type="match status" value="2"/>
</dbReference>
<evidence type="ECO:0008006" key="10">
    <source>
        <dbReference type="Google" id="ProtNLM"/>
    </source>
</evidence>
<dbReference type="Gene3D" id="2.60.40.2700">
    <property type="match status" value="1"/>
</dbReference>
<proteinExistence type="predicted"/>
<keyword evidence="5" id="KW-0472">Membrane</keyword>
<dbReference type="Gene3D" id="2.60.40.10">
    <property type="entry name" value="Immunoglobulins"/>
    <property type="match status" value="2"/>
</dbReference>
<feature type="domain" description="Carbohydrate binding X2" evidence="6">
    <location>
        <begin position="1400"/>
        <end position="1467"/>
    </location>
</feature>
<dbReference type="EMBL" id="CAYU010000020">
    <property type="protein sequence ID" value="CCY75980.1"/>
    <property type="molecule type" value="Genomic_DNA"/>
</dbReference>
<evidence type="ECO:0000259" key="7">
    <source>
        <dbReference type="Pfam" id="PF18657"/>
    </source>
</evidence>
<evidence type="ECO:0000256" key="1">
    <source>
        <dbReference type="ARBA" id="ARBA00022729"/>
    </source>
</evidence>
<evidence type="ECO:0000256" key="5">
    <source>
        <dbReference type="SAM" id="Phobius"/>
    </source>
</evidence>
<evidence type="ECO:0000256" key="2">
    <source>
        <dbReference type="ARBA" id="ARBA00023001"/>
    </source>
</evidence>
<dbReference type="Proteomes" id="UP000018300">
    <property type="component" value="Unassembled WGS sequence"/>
</dbReference>
<keyword evidence="2" id="KW-0136">Cellulose degradation</keyword>
<dbReference type="Pfam" id="PF18657">
    <property type="entry name" value="YDG"/>
    <property type="match status" value="1"/>
</dbReference>
<keyword evidence="5" id="KW-0812">Transmembrane</keyword>
<keyword evidence="1" id="KW-0732">Signal</keyword>
<dbReference type="InterPro" id="IPR005102">
    <property type="entry name" value="Carbo-bd_X2"/>
</dbReference>
<reference evidence="8" key="1">
    <citation type="submission" date="2012-11" db="EMBL/GenBank/DDBJ databases">
        <title>Dependencies among metagenomic species, viruses, plasmids and units of genetic variation.</title>
        <authorList>
            <person name="Nielsen H.B."/>
            <person name="Almeida M."/>
            <person name="Juncker A.S."/>
            <person name="Rasmussen S."/>
            <person name="Li J."/>
            <person name="Sunagawa S."/>
            <person name="Plichta D."/>
            <person name="Gautier L."/>
            <person name="Le Chatelier E."/>
            <person name="Peletier E."/>
            <person name="Bonde I."/>
            <person name="Nielsen T."/>
            <person name="Manichanh C."/>
            <person name="Arumugam M."/>
            <person name="Batto J."/>
            <person name="Santos M.B.Q.D."/>
            <person name="Blom N."/>
            <person name="Borruel N."/>
            <person name="Burgdorf K.S."/>
            <person name="Boumezbeur F."/>
            <person name="Casellas F."/>
            <person name="Dore J."/>
            <person name="Guarner F."/>
            <person name="Hansen T."/>
            <person name="Hildebrand F."/>
            <person name="Kaas R.S."/>
            <person name="Kennedy S."/>
            <person name="Kristiansen K."/>
            <person name="Kultima J.R."/>
            <person name="Leonard P."/>
            <person name="Levenez F."/>
            <person name="Lund O."/>
            <person name="Moumen B."/>
            <person name="Le Paslier D."/>
            <person name="Pons N."/>
            <person name="Pedersen O."/>
            <person name="Prifti E."/>
            <person name="Qin J."/>
            <person name="Raes J."/>
            <person name="Tap J."/>
            <person name="Tims S."/>
            <person name="Ussery D.W."/>
            <person name="Yamada T."/>
            <person name="MetaHit consortium"/>
            <person name="Renault P."/>
            <person name="Sicheritz-Ponten T."/>
            <person name="Bork P."/>
            <person name="Wang J."/>
            <person name="Brunak S."/>
            <person name="Ehrlich S.D."/>
        </authorList>
    </citation>
    <scope>NUCLEOTIDE SEQUENCE [LARGE SCALE GENOMIC DNA]</scope>
</reference>